<reference evidence="1 2" key="1">
    <citation type="submission" date="2019-11" db="EMBL/GenBank/DDBJ databases">
        <title>Genome sequence of Deinococcus xianganensis Y35, AI-2 producing algicidal bacterium, isolated from lake water.</title>
        <authorList>
            <person name="Li Y."/>
        </authorList>
    </citation>
    <scope>NUCLEOTIDE SEQUENCE [LARGE SCALE GENOMIC DNA]</scope>
    <source>
        <strain evidence="1 2">Y35</strain>
    </source>
</reference>
<sequence length="181" mass="19938">MTNEPERRQMLAWLVRENGGIVKVARESGVSRNHIHRLIRGFEKTKTGQKEYSILDLDPHTISGLLDAFGLSLERAWEMFGIPPEHRTRWRGFANPTGEVTRQVDVSLGTIALDSRPLQGTLFLPAGEGLEVLTNNADRVGLQVVTLDGRLYALPPAAVHPSAQVHGAFAGVRISGRRGSR</sequence>
<evidence type="ECO:0000313" key="2">
    <source>
        <dbReference type="Proteomes" id="UP000430519"/>
    </source>
</evidence>
<gene>
    <name evidence="1" type="ORF">GLX28_14180</name>
</gene>
<dbReference type="EMBL" id="WVHK01000058">
    <property type="protein sequence ID" value="MXV20782.1"/>
    <property type="molecule type" value="Genomic_DNA"/>
</dbReference>
<comment type="caution">
    <text evidence="1">The sequence shown here is derived from an EMBL/GenBank/DDBJ whole genome shotgun (WGS) entry which is preliminary data.</text>
</comment>
<evidence type="ECO:0000313" key="1">
    <source>
        <dbReference type="EMBL" id="MXV20782.1"/>
    </source>
</evidence>
<proteinExistence type="predicted"/>
<protein>
    <recommendedName>
        <fullName evidence="3">Helix-turn-helix domain-containing protein</fullName>
    </recommendedName>
</protein>
<name>A0A6I4YGW6_9DEIO</name>
<dbReference type="Proteomes" id="UP000430519">
    <property type="component" value="Unassembled WGS sequence"/>
</dbReference>
<organism evidence="1 2">
    <name type="scientific">Deinococcus xianganensis</name>
    <dbReference type="NCBI Taxonomy" id="1507289"/>
    <lineage>
        <taxon>Bacteria</taxon>
        <taxon>Thermotogati</taxon>
        <taxon>Deinococcota</taxon>
        <taxon>Deinococci</taxon>
        <taxon>Deinococcales</taxon>
        <taxon>Deinococcaceae</taxon>
        <taxon>Deinococcus</taxon>
    </lineage>
</organism>
<dbReference type="RefSeq" id="WP_160980560.1">
    <property type="nucleotide sequence ID" value="NZ_WVHK01000058.1"/>
</dbReference>
<keyword evidence="2" id="KW-1185">Reference proteome</keyword>
<accession>A0A6I4YGW6</accession>
<dbReference type="AlphaFoldDB" id="A0A6I4YGW6"/>
<evidence type="ECO:0008006" key="3">
    <source>
        <dbReference type="Google" id="ProtNLM"/>
    </source>
</evidence>